<dbReference type="Pfam" id="PF13519">
    <property type="entry name" value="VWA_2"/>
    <property type="match status" value="1"/>
</dbReference>
<dbReference type="PROSITE" id="PS50234">
    <property type="entry name" value="VWFA"/>
    <property type="match status" value="1"/>
</dbReference>
<dbReference type="SUPFAM" id="SSF57997">
    <property type="entry name" value="Tropomyosin"/>
    <property type="match status" value="1"/>
</dbReference>
<dbReference type="CDD" id="cd00198">
    <property type="entry name" value="vWFA"/>
    <property type="match status" value="1"/>
</dbReference>
<gene>
    <name evidence="3" type="ORF">M9Y10_021448</name>
</gene>
<dbReference type="InterPro" id="IPR002035">
    <property type="entry name" value="VWF_A"/>
</dbReference>
<keyword evidence="4" id="KW-1185">Reference proteome</keyword>
<feature type="coiled-coil region" evidence="1">
    <location>
        <begin position="48"/>
        <end position="75"/>
    </location>
</feature>
<evidence type="ECO:0000313" key="4">
    <source>
        <dbReference type="Proteomes" id="UP001470230"/>
    </source>
</evidence>
<reference evidence="3 4" key="1">
    <citation type="submission" date="2024-04" db="EMBL/GenBank/DDBJ databases">
        <title>Tritrichomonas musculus Genome.</title>
        <authorList>
            <person name="Alves-Ferreira E."/>
            <person name="Grigg M."/>
            <person name="Lorenzi H."/>
            <person name="Galac M."/>
        </authorList>
    </citation>
    <scope>NUCLEOTIDE SEQUENCE [LARGE SCALE GENOMIC DNA]</scope>
    <source>
        <strain evidence="3 4">EAF2021</strain>
    </source>
</reference>
<protein>
    <recommendedName>
        <fullName evidence="2">VWFA domain-containing protein</fullName>
    </recommendedName>
</protein>
<dbReference type="Gene3D" id="3.40.50.410">
    <property type="entry name" value="von Willebrand factor, type A domain"/>
    <property type="match status" value="1"/>
</dbReference>
<accession>A0ABR2HG83</accession>
<comment type="caution">
    <text evidence="3">The sequence shown here is derived from an EMBL/GenBank/DDBJ whole genome shotgun (WGS) entry which is preliminary data.</text>
</comment>
<name>A0ABR2HG83_9EUKA</name>
<feature type="domain" description="VWFA" evidence="2">
    <location>
        <begin position="421"/>
        <end position="548"/>
    </location>
</feature>
<evidence type="ECO:0000259" key="2">
    <source>
        <dbReference type="PROSITE" id="PS50234"/>
    </source>
</evidence>
<proteinExistence type="predicted"/>
<dbReference type="SUPFAM" id="SSF53300">
    <property type="entry name" value="vWA-like"/>
    <property type="match status" value="1"/>
</dbReference>
<evidence type="ECO:0000256" key="1">
    <source>
        <dbReference type="SAM" id="Coils"/>
    </source>
</evidence>
<organism evidence="3 4">
    <name type="scientific">Tritrichomonas musculus</name>
    <dbReference type="NCBI Taxonomy" id="1915356"/>
    <lineage>
        <taxon>Eukaryota</taxon>
        <taxon>Metamonada</taxon>
        <taxon>Parabasalia</taxon>
        <taxon>Tritrichomonadida</taxon>
        <taxon>Tritrichomonadidae</taxon>
        <taxon>Tritrichomonas</taxon>
    </lineage>
</organism>
<dbReference type="InterPro" id="IPR036465">
    <property type="entry name" value="vWFA_dom_sf"/>
</dbReference>
<sequence>MEMNQCSLIIDLNKDFKKGNDNMITIHINLNTITINYFQIYKYSKLIQEKSQMAQEQLSQKIQEIKKKFNLEDENIITFFKILQEEQVEIKNDSLLDLFILSTIFKVDLLLKNLQKILPNFQQNLVMILTYLIEKNDEIKSDDIDDDDSIIKNIINVEMEKCLTNKINEIIKNKLFKKLPKCVIYRILEKSHPQNIPCNDLFSFIIESLDERFIFFPFLDIKNLTKENFDDLVSTYLRLKDSPSKRYFQYLSGDFAYIKLLKENEERIQNKLDNKTKEYNDSLNKCQSQIQNMENDNKKLLNQLDDLNKEHKETIEKTKQLENDNKKILNQLDDLNKEHKETIEKTKQLENDNKKILNQLDDLNKEHKETIEKTKQLENDKNVFLSKIEKLENDNKQLLIKLENLENDINNLQNKINVKQLVYFVIDHSGSMSNNFDQSHNRFDASKKFVCEFIKKSKELNICSLYGLILFNHQNQILCELTQNSEDFLNQINKCNEKPRGGTALYMSIKEATDLLIKEHQNNQYPSATLRLIVFSDGEEVHSNEIQKCDILNYAILNNIRIDTILITKDKINDTIILSERTGCASFSPKNIDDGINFINQEAFLDPSKRIFKNYLHNVTIDDFRKNSNNDKELDPEIIAK</sequence>
<dbReference type="EMBL" id="JAPFFF010000031">
    <property type="protein sequence ID" value="KAK8845255.1"/>
    <property type="molecule type" value="Genomic_DNA"/>
</dbReference>
<feature type="coiled-coil region" evidence="1">
    <location>
        <begin position="258"/>
        <end position="422"/>
    </location>
</feature>
<keyword evidence="1" id="KW-0175">Coiled coil</keyword>
<dbReference type="SMART" id="SM00327">
    <property type="entry name" value="VWA"/>
    <property type="match status" value="1"/>
</dbReference>
<evidence type="ECO:0000313" key="3">
    <source>
        <dbReference type="EMBL" id="KAK8845255.1"/>
    </source>
</evidence>
<dbReference type="Proteomes" id="UP001470230">
    <property type="component" value="Unassembled WGS sequence"/>
</dbReference>